<dbReference type="PANTHER" id="PTHR48207:SF3">
    <property type="entry name" value="SUCCINATE--HYDROXYMETHYLGLUTARATE COA-TRANSFERASE"/>
    <property type="match status" value="1"/>
</dbReference>
<protein>
    <submittedName>
        <fullName evidence="2">Formyl-CoA:oxalate CoA-transferase</fullName>
        <ecNumber evidence="2">2.8.3.16</ecNumber>
    </submittedName>
</protein>
<proteinExistence type="predicted"/>
<dbReference type="EMBL" id="CADIJO010000009">
    <property type="protein sequence ID" value="CAB3707677.1"/>
    <property type="molecule type" value="Genomic_DNA"/>
</dbReference>
<dbReference type="RefSeq" id="WP_175192949.1">
    <property type="nucleotide sequence ID" value="NZ_CADIJO010000009.1"/>
</dbReference>
<reference evidence="2 3" key="1">
    <citation type="submission" date="2020-04" db="EMBL/GenBank/DDBJ databases">
        <authorList>
            <person name="De Canck E."/>
        </authorList>
    </citation>
    <scope>NUCLEOTIDE SEQUENCE [LARGE SCALE GENOMIC DNA]</scope>
    <source>
        <strain evidence="2 3">LMG 3458</strain>
    </source>
</reference>
<dbReference type="Proteomes" id="UP000494111">
    <property type="component" value="Unassembled WGS sequence"/>
</dbReference>
<dbReference type="SUPFAM" id="SSF89796">
    <property type="entry name" value="CoA-transferase family III (CaiB/BaiF)"/>
    <property type="match status" value="1"/>
</dbReference>
<name>A0A6S7AXH6_9BURK</name>
<dbReference type="InterPro" id="IPR050483">
    <property type="entry name" value="CoA-transferase_III_domain"/>
</dbReference>
<dbReference type="PANTHER" id="PTHR48207">
    <property type="entry name" value="SUCCINATE--HYDROXYMETHYLGLUTARATE COA-TRANSFERASE"/>
    <property type="match status" value="1"/>
</dbReference>
<evidence type="ECO:0000313" key="2">
    <source>
        <dbReference type="EMBL" id="CAB3707677.1"/>
    </source>
</evidence>
<dbReference type="InterPro" id="IPR003673">
    <property type="entry name" value="CoA-Trfase_fam_III"/>
</dbReference>
<dbReference type="Gene3D" id="3.30.1540.10">
    <property type="entry name" value="formyl-coa transferase, domain 3"/>
    <property type="match status" value="1"/>
</dbReference>
<dbReference type="InterPro" id="IPR044855">
    <property type="entry name" value="CoA-Trfase_III_dom3_sf"/>
</dbReference>
<dbReference type="Pfam" id="PF02515">
    <property type="entry name" value="CoA_transf_3"/>
    <property type="match status" value="1"/>
</dbReference>
<sequence>MTVLRGLRVLDLGNFITAPLASMLLGELGADVIKIERPDTGDPFRAFKGGLYSTQFQAHNRNKRSLSLDYTRPEGLAVLDRLVAQADAIILNMRPGVEDKLGLGAERLQALNPRLVVCSITGFGASGPYASRPAYDNVGQAASGWLSMFHAGADPKVAGPAVSDAVAGLYAALGVLGALVERAQTGRGRKVEVSMLEAMIAMACEPLAAMMATGQAPSLYGRAAMSQSYVVTCRDQRRIGLHLSSPEKFWRGLVAAIERPDLLAAYPTRAERVERYPALAATLAEIFAGQDRDYWEPRLERHDVPFMPERRLDELADDPQVQHQGVFYEQVHPRHGALRAAHRPVRYDGDNRSDFRPPPDLGEHTAEVLREAGLSAQDLDILQQAGVV</sequence>
<evidence type="ECO:0000256" key="1">
    <source>
        <dbReference type="ARBA" id="ARBA00022679"/>
    </source>
</evidence>
<dbReference type="AlphaFoldDB" id="A0A6S7AXH6"/>
<dbReference type="InterPro" id="IPR023606">
    <property type="entry name" value="CoA-Trfase_III_dom_1_sf"/>
</dbReference>
<keyword evidence="1 2" id="KW-0808">Transferase</keyword>
<evidence type="ECO:0000313" key="3">
    <source>
        <dbReference type="Proteomes" id="UP000494111"/>
    </source>
</evidence>
<dbReference type="GO" id="GO:0033608">
    <property type="term" value="F:formyl-CoA transferase activity"/>
    <property type="evidence" value="ECO:0007669"/>
    <property type="project" value="UniProtKB-EC"/>
</dbReference>
<gene>
    <name evidence="2" type="primary">frc_2</name>
    <name evidence="2" type="ORF">LMG3458_03027</name>
</gene>
<accession>A0A6S7AXH6</accession>
<dbReference type="Gene3D" id="3.40.50.10540">
    <property type="entry name" value="Crotonobetainyl-coa:carnitine coa-transferase, domain 1"/>
    <property type="match status" value="1"/>
</dbReference>
<organism evidence="2 3">
    <name type="scientific">Achromobacter deleyi</name>
    <dbReference type="NCBI Taxonomy" id="1353891"/>
    <lineage>
        <taxon>Bacteria</taxon>
        <taxon>Pseudomonadati</taxon>
        <taxon>Pseudomonadota</taxon>
        <taxon>Betaproteobacteria</taxon>
        <taxon>Burkholderiales</taxon>
        <taxon>Alcaligenaceae</taxon>
        <taxon>Achromobacter</taxon>
    </lineage>
</organism>
<dbReference type="EC" id="2.8.3.16" evidence="2"/>